<keyword evidence="7 10" id="KW-0505">Motor protein</keyword>
<evidence type="ECO:0000256" key="2">
    <source>
        <dbReference type="ARBA" id="ARBA00007191"/>
    </source>
</evidence>
<comment type="caution">
    <text evidence="12">The sequence shown here is derived from an EMBL/GenBank/DDBJ whole genome shotgun (WGS) entry which is preliminary data.</text>
</comment>
<dbReference type="Pfam" id="PF03259">
    <property type="entry name" value="Robl_LC7"/>
    <property type="match status" value="1"/>
</dbReference>
<proteinExistence type="inferred from homology"/>
<evidence type="ECO:0000259" key="11">
    <source>
        <dbReference type="SMART" id="SM00960"/>
    </source>
</evidence>
<evidence type="ECO:0000256" key="9">
    <source>
        <dbReference type="ARBA" id="ARBA00025362"/>
    </source>
</evidence>
<keyword evidence="4 10" id="KW-0963">Cytoplasm</keyword>
<dbReference type="GO" id="GO:0005874">
    <property type="term" value="C:microtubule"/>
    <property type="evidence" value="ECO:0007669"/>
    <property type="project" value="UniProtKB-UniRule"/>
</dbReference>
<reference evidence="12" key="1">
    <citation type="submission" date="2021-04" db="EMBL/GenBank/DDBJ databases">
        <authorList>
            <person name="Chebbi M.A.C M."/>
        </authorList>
    </citation>
    <scope>NUCLEOTIDE SEQUENCE</scope>
</reference>
<dbReference type="EMBL" id="CAJNRD030001114">
    <property type="protein sequence ID" value="CAG5073833.1"/>
    <property type="molecule type" value="Genomic_DNA"/>
</dbReference>
<keyword evidence="6 10" id="KW-0243">Dynein</keyword>
<dbReference type="InterPro" id="IPR016561">
    <property type="entry name" value="DYNLRB1/2"/>
</dbReference>
<name>A0A8J2EBN0_COTCN</name>
<keyword evidence="8 10" id="KW-0206">Cytoskeleton</keyword>
<evidence type="ECO:0000256" key="10">
    <source>
        <dbReference type="PIRNR" id="PIRNR009998"/>
    </source>
</evidence>
<evidence type="ECO:0000256" key="1">
    <source>
        <dbReference type="ARBA" id="ARBA00004245"/>
    </source>
</evidence>
<dbReference type="Proteomes" id="UP000786811">
    <property type="component" value="Unassembled WGS sequence"/>
</dbReference>
<dbReference type="GO" id="GO:0045505">
    <property type="term" value="F:dynein intermediate chain binding"/>
    <property type="evidence" value="ECO:0007669"/>
    <property type="project" value="UniProtKB-UniRule"/>
</dbReference>
<keyword evidence="13" id="KW-1185">Reference proteome</keyword>
<comment type="subcellular location">
    <subcellularLocation>
        <location evidence="1 10">Cytoplasm</location>
        <location evidence="1 10">Cytoskeleton</location>
    </subcellularLocation>
</comment>
<dbReference type="InterPro" id="IPR004942">
    <property type="entry name" value="Roadblock/LAMTOR2_dom"/>
</dbReference>
<evidence type="ECO:0000256" key="8">
    <source>
        <dbReference type="ARBA" id="ARBA00023212"/>
    </source>
</evidence>
<dbReference type="SMART" id="SM00960">
    <property type="entry name" value="Robl_LC7"/>
    <property type="match status" value="1"/>
</dbReference>
<evidence type="ECO:0000256" key="5">
    <source>
        <dbReference type="ARBA" id="ARBA00022701"/>
    </source>
</evidence>
<dbReference type="GO" id="GO:0005868">
    <property type="term" value="C:cytoplasmic dynein complex"/>
    <property type="evidence" value="ECO:0007669"/>
    <property type="project" value="UniProtKB-UniRule"/>
</dbReference>
<gene>
    <name evidence="12" type="ORF">HICCMSTLAB_LOCUS627</name>
</gene>
<dbReference type="Gene3D" id="3.30.450.30">
    <property type="entry name" value="Dynein light chain 2a, cytoplasmic"/>
    <property type="match status" value="1"/>
</dbReference>
<evidence type="ECO:0000256" key="4">
    <source>
        <dbReference type="ARBA" id="ARBA00022490"/>
    </source>
</evidence>
<comment type="function">
    <text evidence="9">Acts as one of several non-catalytic accessory components of the cytoplasmic dynein 1 complex that are thought to be involved in linking dynein to cargos and to adapter proteins that regulate dynein function. Cytoplasmic dynein 1 acts as a motor for the intracellular retrograde motility of vesicles and organelles along microtubules.</text>
</comment>
<dbReference type="SUPFAM" id="SSF103196">
    <property type="entry name" value="Roadblock/LC7 domain"/>
    <property type="match status" value="1"/>
</dbReference>
<comment type="similarity">
    <text evidence="2 10">Belongs to the GAMAD family.</text>
</comment>
<evidence type="ECO:0000256" key="3">
    <source>
        <dbReference type="ARBA" id="ARBA00022448"/>
    </source>
</evidence>
<feature type="domain" description="Roadblock/LAMTOR2" evidence="11">
    <location>
        <begin position="10"/>
        <end position="98"/>
    </location>
</feature>
<keyword evidence="3 10" id="KW-0813">Transport</keyword>
<organism evidence="12 13">
    <name type="scientific">Cotesia congregata</name>
    <name type="common">Parasitoid wasp</name>
    <name type="synonym">Apanteles congregatus</name>
    <dbReference type="NCBI Taxonomy" id="51543"/>
    <lineage>
        <taxon>Eukaryota</taxon>
        <taxon>Metazoa</taxon>
        <taxon>Ecdysozoa</taxon>
        <taxon>Arthropoda</taxon>
        <taxon>Hexapoda</taxon>
        <taxon>Insecta</taxon>
        <taxon>Pterygota</taxon>
        <taxon>Neoptera</taxon>
        <taxon>Endopterygota</taxon>
        <taxon>Hymenoptera</taxon>
        <taxon>Apocrita</taxon>
        <taxon>Ichneumonoidea</taxon>
        <taxon>Braconidae</taxon>
        <taxon>Microgastrinae</taxon>
        <taxon>Cotesia</taxon>
    </lineage>
</organism>
<keyword evidence="5 10" id="KW-0493">Microtubule</keyword>
<evidence type="ECO:0000256" key="7">
    <source>
        <dbReference type="ARBA" id="ARBA00023175"/>
    </source>
</evidence>
<protein>
    <recommendedName>
        <fullName evidence="10">Dynein light chain roadblock</fullName>
    </recommendedName>
</protein>
<evidence type="ECO:0000313" key="13">
    <source>
        <dbReference type="Proteomes" id="UP000786811"/>
    </source>
</evidence>
<dbReference type="AlphaFoldDB" id="A0A8J2EBN0"/>
<evidence type="ECO:0000313" key="12">
    <source>
        <dbReference type="EMBL" id="CAG5073833.1"/>
    </source>
</evidence>
<sequence length="102" mass="11389">MTEILQAQEVEETMKRIQSHKGVVGTIVVNSEGIPIKSTLDNTTTVQYAGLISQLSDKARSVVRDLDPTNDLTFLRIRSKKHEVMVAPDKEFILIVVQNPVD</sequence>
<dbReference type="GO" id="GO:0007018">
    <property type="term" value="P:microtubule-based movement"/>
    <property type="evidence" value="ECO:0007669"/>
    <property type="project" value="UniProtKB-UniRule"/>
</dbReference>
<dbReference type="PIRSF" id="PIRSF009998">
    <property type="entry name" value="DLC7"/>
    <property type="match status" value="1"/>
</dbReference>
<dbReference type="PANTHER" id="PTHR10779">
    <property type="entry name" value="DYNEIN LIGHT CHAIN ROADBLOCK"/>
    <property type="match status" value="1"/>
</dbReference>
<evidence type="ECO:0000256" key="6">
    <source>
        <dbReference type="ARBA" id="ARBA00023017"/>
    </source>
</evidence>
<accession>A0A8J2EBN0</accession>
<dbReference type="OrthoDB" id="9985637at2759"/>
<dbReference type="GO" id="GO:0005737">
    <property type="term" value="C:cytoplasm"/>
    <property type="evidence" value="ECO:0007669"/>
    <property type="project" value="UniProtKB-UniRule"/>
</dbReference>
<dbReference type="FunFam" id="3.30.450.30:FF:000002">
    <property type="entry name" value="Dynein light chain roadblock"/>
    <property type="match status" value="1"/>
</dbReference>